<dbReference type="SMART" id="SM00086">
    <property type="entry name" value="PAC"/>
    <property type="match status" value="1"/>
</dbReference>
<evidence type="ECO:0000256" key="1">
    <source>
        <dbReference type="SAM" id="Phobius"/>
    </source>
</evidence>
<protein>
    <submittedName>
        <fullName evidence="6">PAS domain S-box-containing protein/diguanylate cyclase (GGDEF) domain-containing protein</fullName>
    </submittedName>
</protein>
<dbReference type="OrthoDB" id="9813903at2"/>
<dbReference type="SUPFAM" id="SSF55785">
    <property type="entry name" value="PYP-like sensor domain (PAS domain)"/>
    <property type="match status" value="2"/>
</dbReference>
<evidence type="ECO:0000259" key="2">
    <source>
        <dbReference type="PROSITE" id="PS50112"/>
    </source>
</evidence>
<name>A0A1H8E5J8_9PROT</name>
<dbReference type="Pfam" id="PF08447">
    <property type="entry name" value="PAS_3"/>
    <property type="match status" value="1"/>
</dbReference>
<dbReference type="Gene3D" id="3.30.70.270">
    <property type="match status" value="1"/>
</dbReference>
<dbReference type="InterPro" id="IPR000014">
    <property type="entry name" value="PAS"/>
</dbReference>
<sequence>MKQSKFFTRMAKKDFRSIQEALMIAFIYLIVGVMWFHSSDLFVHKILIDPGEFALLGKYKELLFVVCSALFFFVISYRLLYARYSDHKKHIDSLSNQKRLEESLKNTETILERTVKVANIGRWGFDVQSMIGTWSEEVALIYDLEPSKITPVQVGLEVFSGDDKIRIERALQEAIEYGKSYLLELEMITHKGNRKWVRTLGIPIIRNGKTERVEGVIQDVTEQKLINLELIQHEALLNSIVESSPDAIFAKDVEGRYILINHCAADLFGMPANKIIGFTDADVILPKPASKLFERDRSIVESRRIQSDEESLFLENGEEKIFLTTKGPLYTENGNLFGIFSIARDITEYKRHEANILSAKKNLDKLAHVDNLTSLPNRLSLKKQLVTKCSLNESFAFFFLDLDEFKIVNDSYGHRFGDELLVKIAGILRKTFPLDAYIARTGGDEFAIILDSFISKAHISSYIERIRVLLRQPIRIESIDVYVTVSIGIAIYPEDANTPEELFQNADTAMFDAKKQEKNAYSFYQSEFTQAVQHKVMITSDLKKALDNHILSVHYQPQIDGASAELIGFEALVRWITPDKVVHPGQFIPVAEETGLIIEVGEFVLYQGCKAAVDLNSRGLLSNRKIAINVSSRQLNHLLFLDRLEHILTETECKPAWIELEITESSICGNHNHVINLLNILKKRGFYISIDDFGTGYSSLTYLKNLPVDKLKIDQSFVRNITNEPKNQTIVRTIVSLAQGLGMVSLAEGVETEDEFLFLRESGVNSMQGYYLGRPMPEESATSLLIERICH</sequence>
<evidence type="ECO:0000313" key="7">
    <source>
        <dbReference type="Proteomes" id="UP000199459"/>
    </source>
</evidence>
<dbReference type="SMART" id="SM00052">
    <property type="entry name" value="EAL"/>
    <property type="match status" value="1"/>
</dbReference>
<feature type="transmembrane region" description="Helical" evidence="1">
    <location>
        <begin position="21"/>
        <end position="42"/>
    </location>
</feature>
<dbReference type="NCBIfam" id="TIGR00254">
    <property type="entry name" value="GGDEF"/>
    <property type="match status" value="1"/>
</dbReference>
<accession>A0A1H8E5J8</accession>
<feature type="domain" description="PAC" evidence="3">
    <location>
        <begin position="306"/>
        <end position="358"/>
    </location>
</feature>
<organism evidence="6 7">
    <name type="scientific">Nitrosomonas marina</name>
    <dbReference type="NCBI Taxonomy" id="917"/>
    <lineage>
        <taxon>Bacteria</taxon>
        <taxon>Pseudomonadati</taxon>
        <taxon>Pseudomonadota</taxon>
        <taxon>Betaproteobacteria</taxon>
        <taxon>Nitrosomonadales</taxon>
        <taxon>Nitrosomonadaceae</taxon>
        <taxon>Nitrosomonas</taxon>
    </lineage>
</organism>
<gene>
    <name evidence="6" type="ORF">SAMN05216325_108125</name>
</gene>
<dbReference type="InterPro" id="IPR001610">
    <property type="entry name" value="PAC"/>
</dbReference>
<dbReference type="InterPro" id="IPR052155">
    <property type="entry name" value="Biofilm_reg_signaling"/>
</dbReference>
<dbReference type="InterPro" id="IPR035965">
    <property type="entry name" value="PAS-like_dom_sf"/>
</dbReference>
<dbReference type="InterPro" id="IPR000160">
    <property type="entry name" value="GGDEF_dom"/>
</dbReference>
<dbReference type="PROSITE" id="PS50112">
    <property type="entry name" value="PAS"/>
    <property type="match status" value="1"/>
</dbReference>
<dbReference type="PROSITE" id="PS50113">
    <property type="entry name" value="PAC"/>
    <property type="match status" value="2"/>
</dbReference>
<evidence type="ECO:0000259" key="5">
    <source>
        <dbReference type="PROSITE" id="PS50887"/>
    </source>
</evidence>
<evidence type="ECO:0000259" key="4">
    <source>
        <dbReference type="PROSITE" id="PS50883"/>
    </source>
</evidence>
<keyword evidence="1" id="KW-1133">Transmembrane helix</keyword>
<dbReference type="InterPro" id="IPR029787">
    <property type="entry name" value="Nucleotide_cyclase"/>
</dbReference>
<dbReference type="PANTHER" id="PTHR44757">
    <property type="entry name" value="DIGUANYLATE CYCLASE DGCP"/>
    <property type="match status" value="1"/>
</dbReference>
<dbReference type="CDD" id="cd01949">
    <property type="entry name" value="GGDEF"/>
    <property type="match status" value="1"/>
</dbReference>
<dbReference type="Pfam" id="PF00563">
    <property type="entry name" value="EAL"/>
    <property type="match status" value="1"/>
</dbReference>
<dbReference type="EMBL" id="FOCP01000008">
    <property type="protein sequence ID" value="SEN14404.1"/>
    <property type="molecule type" value="Genomic_DNA"/>
</dbReference>
<feature type="domain" description="GGDEF" evidence="5">
    <location>
        <begin position="393"/>
        <end position="526"/>
    </location>
</feature>
<dbReference type="Proteomes" id="UP000199459">
    <property type="component" value="Unassembled WGS sequence"/>
</dbReference>
<dbReference type="PROSITE" id="PS50887">
    <property type="entry name" value="GGDEF"/>
    <property type="match status" value="1"/>
</dbReference>
<dbReference type="CDD" id="cd00130">
    <property type="entry name" value="PAS"/>
    <property type="match status" value="1"/>
</dbReference>
<dbReference type="PROSITE" id="PS50883">
    <property type="entry name" value="EAL"/>
    <property type="match status" value="1"/>
</dbReference>
<dbReference type="Pfam" id="PF00990">
    <property type="entry name" value="GGDEF"/>
    <property type="match status" value="1"/>
</dbReference>
<dbReference type="InterPro" id="IPR001633">
    <property type="entry name" value="EAL_dom"/>
</dbReference>
<dbReference type="Gene3D" id="3.20.20.450">
    <property type="entry name" value="EAL domain"/>
    <property type="match status" value="1"/>
</dbReference>
<feature type="domain" description="PAS" evidence="2">
    <location>
        <begin position="233"/>
        <end position="303"/>
    </location>
</feature>
<dbReference type="CDD" id="cd01948">
    <property type="entry name" value="EAL"/>
    <property type="match status" value="1"/>
</dbReference>
<dbReference type="InterPro" id="IPR013656">
    <property type="entry name" value="PAS_4"/>
</dbReference>
<dbReference type="PANTHER" id="PTHR44757:SF2">
    <property type="entry name" value="BIOFILM ARCHITECTURE MAINTENANCE PROTEIN MBAA"/>
    <property type="match status" value="1"/>
</dbReference>
<feature type="domain" description="EAL" evidence="4">
    <location>
        <begin position="535"/>
        <end position="789"/>
    </location>
</feature>
<keyword evidence="1" id="KW-0812">Transmembrane</keyword>
<dbReference type="InterPro" id="IPR035919">
    <property type="entry name" value="EAL_sf"/>
</dbReference>
<dbReference type="NCBIfam" id="TIGR00229">
    <property type="entry name" value="sensory_box"/>
    <property type="match status" value="1"/>
</dbReference>
<dbReference type="InterPro" id="IPR000700">
    <property type="entry name" value="PAS-assoc_C"/>
</dbReference>
<dbReference type="SUPFAM" id="SSF141868">
    <property type="entry name" value="EAL domain-like"/>
    <property type="match status" value="1"/>
</dbReference>
<evidence type="ECO:0000259" key="3">
    <source>
        <dbReference type="PROSITE" id="PS50113"/>
    </source>
</evidence>
<dbReference type="SMART" id="SM00267">
    <property type="entry name" value="GGDEF"/>
    <property type="match status" value="1"/>
</dbReference>
<evidence type="ECO:0000313" key="6">
    <source>
        <dbReference type="EMBL" id="SEN14404.1"/>
    </source>
</evidence>
<proteinExistence type="predicted"/>
<dbReference type="SMART" id="SM00091">
    <property type="entry name" value="PAS"/>
    <property type="match status" value="2"/>
</dbReference>
<dbReference type="InterPro" id="IPR013655">
    <property type="entry name" value="PAS_fold_3"/>
</dbReference>
<dbReference type="AlphaFoldDB" id="A0A1H8E5J8"/>
<dbReference type="RefSeq" id="WP_090630698.1">
    <property type="nucleotide sequence ID" value="NZ_FOCP01000008.1"/>
</dbReference>
<feature type="transmembrane region" description="Helical" evidence="1">
    <location>
        <begin position="62"/>
        <end position="80"/>
    </location>
</feature>
<dbReference type="Pfam" id="PF08448">
    <property type="entry name" value="PAS_4"/>
    <property type="match status" value="1"/>
</dbReference>
<dbReference type="Gene3D" id="3.30.450.20">
    <property type="entry name" value="PAS domain"/>
    <property type="match status" value="2"/>
</dbReference>
<keyword evidence="1" id="KW-0472">Membrane</keyword>
<reference evidence="6 7" key="1">
    <citation type="submission" date="2016-10" db="EMBL/GenBank/DDBJ databases">
        <authorList>
            <person name="de Groot N.N."/>
        </authorList>
    </citation>
    <scope>NUCLEOTIDE SEQUENCE [LARGE SCALE GENOMIC DNA]</scope>
    <source>
        <strain evidence="6 7">Nm22</strain>
    </source>
</reference>
<feature type="domain" description="PAC" evidence="3">
    <location>
        <begin position="181"/>
        <end position="232"/>
    </location>
</feature>
<dbReference type="SUPFAM" id="SSF55073">
    <property type="entry name" value="Nucleotide cyclase"/>
    <property type="match status" value="1"/>
</dbReference>
<dbReference type="InterPro" id="IPR043128">
    <property type="entry name" value="Rev_trsase/Diguanyl_cyclase"/>
</dbReference>